<proteinExistence type="predicted"/>
<keyword evidence="1" id="KW-0732">Signal</keyword>
<evidence type="ECO:0000313" key="3">
    <source>
        <dbReference type="Proteomes" id="UP001283361"/>
    </source>
</evidence>
<dbReference type="AlphaFoldDB" id="A0AAE1B9A7"/>
<accession>A0AAE1B9A7</accession>
<feature type="signal peptide" evidence="1">
    <location>
        <begin position="1"/>
        <end position="21"/>
    </location>
</feature>
<keyword evidence="3" id="KW-1185">Reference proteome</keyword>
<comment type="caution">
    <text evidence="2">The sequence shown here is derived from an EMBL/GenBank/DDBJ whole genome shotgun (WGS) entry which is preliminary data.</text>
</comment>
<protein>
    <submittedName>
        <fullName evidence="2">Uncharacterized protein</fullName>
    </submittedName>
</protein>
<gene>
    <name evidence="2" type="ORF">RRG08_059554</name>
</gene>
<reference evidence="2" key="1">
    <citation type="journal article" date="2023" name="G3 (Bethesda)">
        <title>A reference genome for the long-term kleptoplast-retaining sea slug Elysia crispata morphotype clarki.</title>
        <authorList>
            <person name="Eastman K.E."/>
            <person name="Pendleton A.L."/>
            <person name="Shaikh M.A."/>
            <person name="Suttiyut T."/>
            <person name="Ogas R."/>
            <person name="Tomko P."/>
            <person name="Gavelis G."/>
            <person name="Widhalm J.R."/>
            <person name="Wisecaver J.H."/>
        </authorList>
    </citation>
    <scope>NUCLEOTIDE SEQUENCE</scope>
    <source>
        <strain evidence="2">ECLA1</strain>
    </source>
</reference>
<evidence type="ECO:0000256" key="1">
    <source>
        <dbReference type="SAM" id="SignalP"/>
    </source>
</evidence>
<organism evidence="2 3">
    <name type="scientific">Elysia crispata</name>
    <name type="common">lettuce slug</name>
    <dbReference type="NCBI Taxonomy" id="231223"/>
    <lineage>
        <taxon>Eukaryota</taxon>
        <taxon>Metazoa</taxon>
        <taxon>Spiralia</taxon>
        <taxon>Lophotrochozoa</taxon>
        <taxon>Mollusca</taxon>
        <taxon>Gastropoda</taxon>
        <taxon>Heterobranchia</taxon>
        <taxon>Euthyneura</taxon>
        <taxon>Panpulmonata</taxon>
        <taxon>Sacoglossa</taxon>
        <taxon>Placobranchoidea</taxon>
        <taxon>Plakobranchidae</taxon>
        <taxon>Elysia</taxon>
    </lineage>
</organism>
<dbReference type="EMBL" id="JAWDGP010000282">
    <property type="protein sequence ID" value="KAK3801888.1"/>
    <property type="molecule type" value="Genomic_DNA"/>
</dbReference>
<name>A0AAE1B9A7_9GAST</name>
<sequence length="110" mass="11943">MDASIRLVFATLLAALATSSGLTMVKRSVDDNSSTTETNTTEVNTTLIETRQLQAWACPGQPQSCERDEIINYQICACVKCPTGSYVQQGTCLCTAPGSRYDQRLNQCGK</sequence>
<dbReference type="Proteomes" id="UP001283361">
    <property type="component" value="Unassembled WGS sequence"/>
</dbReference>
<evidence type="ECO:0000313" key="2">
    <source>
        <dbReference type="EMBL" id="KAK3801888.1"/>
    </source>
</evidence>
<feature type="chain" id="PRO_5041915109" evidence="1">
    <location>
        <begin position="22"/>
        <end position="110"/>
    </location>
</feature>